<evidence type="ECO:0000313" key="2">
    <source>
        <dbReference type="Proteomes" id="UP000433050"/>
    </source>
</evidence>
<evidence type="ECO:0000313" key="1">
    <source>
        <dbReference type="EMBL" id="CAA0102603.1"/>
    </source>
</evidence>
<accession>A0A5S9PF27</accession>
<proteinExistence type="predicted"/>
<dbReference type="AlphaFoldDB" id="A0A5S9PF27"/>
<keyword evidence="2" id="KW-1185">Reference proteome</keyword>
<protein>
    <submittedName>
        <fullName evidence="1">Uncharacterized protein</fullName>
    </submittedName>
</protein>
<name>A0A5S9PF27_9HYPH</name>
<gene>
    <name evidence="1" type="ORF">STARVERO_02911</name>
</gene>
<organism evidence="1 2">
    <name type="scientific">Starkeya nomas</name>
    <dbReference type="NCBI Taxonomy" id="2666134"/>
    <lineage>
        <taxon>Bacteria</taxon>
        <taxon>Pseudomonadati</taxon>
        <taxon>Pseudomonadota</taxon>
        <taxon>Alphaproteobacteria</taxon>
        <taxon>Hyphomicrobiales</taxon>
        <taxon>Xanthobacteraceae</taxon>
        <taxon>Starkeya</taxon>
    </lineage>
</organism>
<reference evidence="1 2" key="1">
    <citation type="submission" date="2019-12" db="EMBL/GenBank/DDBJ databases">
        <authorList>
            <person name="Reyes-Prieto M."/>
        </authorList>
    </citation>
    <scope>NUCLEOTIDE SEQUENCE [LARGE SCALE GENOMIC DNA]</scope>
    <source>
        <strain evidence="1">HF14-78462</strain>
    </source>
</reference>
<dbReference type="Proteomes" id="UP000433050">
    <property type="component" value="Unassembled WGS sequence"/>
</dbReference>
<sequence>MNEISDGSVRVTALRLLEEDPLLAASRRDWPEGAGALGWRWETFVDEELINPFCGSPTDQELDACTRCLLRFGRLSFLSSDAEPFRSAGHQLLETGSRPDLLGRMRKMLLKERLWLVSSIATFLQRTPCERHAMRLVQHAWRFTAPLVAALCVFAALAEAQDRQLTRSDGSVLDWSIERPSGDAEVPIMIFMQGSGCAPVSASASAGIALARAVFDGFAAVTLEKYGYRPPATRRPALKPSIATAPIANAPKTICLSWKNSTTLRGGMAGCSYLAVLKGQRWRHALSPPILSMLRS</sequence>
<dbReference type="EMBL" id="CACSAS010000001">
    <property type="protein sequence ID" value="CAA0102603.1"/>
    <property type="molecule type" value="Genomic_DNA"/>
</dbReference>